<sequence>MLSRRQINVQRQNLVAMCRISVKSLLDYACLYTHVDDDSEEFINFCAVFEQLVSHRLKPYQKKVWLPGNGTPRHFWNLLQENHNSSHGAIFQTCIPNIEAIETLKSPKAKLRAFIRVALMEKRLSDYMFWLLNNSRLIRDNYFDGAIMTSEEASVLCSDLIGLNAIDFNFCLKDNDNELTGPLEISYAPFIKYKQMSASKSVDDLEMERLSGKAADRDILPVSAVLTENGVNDILRLHALEKDFRSIKEQKDYLEELVRLRERQLAEVNLKHESSRIEREVREREMENEHKTMHACILELQAEMSKLRKQNENLKTQVQYLKSYKERMETMEVPMVDMASARSGQDKPGIMVEMDHIEHRLVDNSHVKSARRLIPSDQRSIQSSISDQLRLKEDSQSMIPLTGSLLEVNATITEPGTKENQILSTVQSSTNTVSFSSSSTTQLAAETHGQKFPEMLVTPEKLSKMQKDTQMAIPFIVSPDDKTDAGMSEELSKMQKDTQIAIPLIVSPDDKTDAGMSAETANHEHSEQSDNDHNSNSIVFQSNLISYPSALQSEEVDVKERAPLELQPETQQISSGASSSTESEKEEEVTASDPEMVNNKSTSSSDVGDNTWDMMSDAEHDSRAVN</sequence>
<evidence type="ECO:0000256" key="1">
    <source>
        <dbReference type="ARBA" id="ARBA00023054"/>
    </source>
</evidence>
<comment type="similarity">
    <text evidence="2">Belongs to the RUNDC3 family.</text>
</comment>
<dbReference type="Proteomes" id="UP001165740">
    <property type="component" value="Chromosome 11"/>
</dbReference>
<dbReference type="AlphaFoldDB" id="A0A9W2YBH9"/>
<dbReference type="OrthoDB" id="10029904at2759"/>
<dbReference type="PANTHER" id="PTHR46251:SF3">
    <property type="entry name" value="RUN DOMAIN-CONTAINING PROTEIN"/>
    <property type="match status" value="1"/>
</dbReference>
<feature type="region of interest" description="Disordered" evidence="3">
    <location>
        <begin position="498"/>
        <end position="536"/>
    </location>
</feature>
<dbReference type="Pfam" id="PF02759">
    <property type="entry name" value="RUN"/>
    <property type="match status" value="1"/>
</dbReference>
<feature type="region of interest" description="Disordered" evidence="3">
    <location>
        <begin position="563"/>
        <end position="626"/>
    </location>
</feature>
<gene>
    <name evidence="6" type="primary">LOC106054820</name>
</gene>
<feature type="compositionally biased region" description="Polar residues" evidence="3">
    <location>
        <begin position="598"/>
        <end position="608"/>
    </location>
</feature>
<dbReference type="CDD" id="cd17684">
    <property type="entry name" value="RUN_RUNDC3"/>
    <property type="match status" value="1"/>
</dbReference>
<keyword evidence="5" id="KW-1185">Reference proteome</keyword>
<dbReference type="OMA" id="YACLYTH"/>
<feature type="domain" description="RUN" evidence="4">
    <location>
        <begin position="36"/>
        <end position="175"/>
    </location>
</feature>
<dbReference type="InterPro" id="IPR004012">
    <property type="entry name" value="Run_dom"/>
</dbReference>
<reference evidence="6" key="1">
    <citation type="submission" date="2025-08" db="UniProtKB">
        <authorList>
            <consortium name="RefSeq"/>
        </authorList>
    </citation>
    <scope>IDENTIFICATION</scope>
</reference>
<protein>
    <submittedName>
        <fullName evidence="6">RUN domain-containing protein 3A-like</fullName>
    </submittedName>
</protein>
<organism evidence="5 6">
    <name type="scientific">Biomphalaria glabrata</name>
    <name type="common">Bloodfluke planorb</name>
    <name type="synonym">Freshwater snail</name>
    <dbReference type="NCBI Taxonomy" id="6526"/>
    <lineage>
        <taxon>Eukaryota</taxon>
        <taxon>Metazoa</taxon>
        <taxon>Spiralia</taxon>
        <taxon>Lophotrochozoa</taxon>
        <taxon>Mollusca</taxon>
        <taxon>Gastropoda</taxon>
        <taxon>Heterobranchia</taxon>
        <taxon>Euthyneura</taxon>
        <taxon>Panpulmonata</taxon>
        <taxon>Hygrophila</taxon>
        <taxon>Lymnaeoidea</taxon>
        <taxon>Planorbidae</taxon>
        <taxon>Biomphalaria</taxon>
    </lineage>
</organism>
<dbReference type="InterPro" id="IPR037213">
    <property type="entry name" value="Run_dom_sf"/>
</dbReference>
<dbReference type="SMART" id="SM00593">
    <property type="entry name" value="RUN"/>
    <property type="match status" value="1"/>
</dbReference>
<feature type="compositionally biased region" description="Basic and acidic residues" evidence="3">
    <location>
        <begin position="521"/>
        <end position="533"/>
    </location>
</feature>
<evidence type="ECO:0000313" key="6">
    <source>
        <dbReference type="RefSeq" id="XP_055860093.1"/>
    </source>
</evidence>
<keyword evidence="1" id="KW-0175">Coiled coil</keyword>
<evidence type="ECO:0000256" key="3">
    <source>
        <dbReference type="SAM" id="MobiDB-lite"/>
    </source>
</evidence>
<evidence type="ECO:0000256" key="2">
    <source>
        <dbReference type="ARBA" id="ARBA00034727"/>
    </source>
</evidence>
<name>A0A9W2YBH9_BIOGL</name>
<dbReference type="PROSITE" id="PS50826">
    <property type="entry name" value="RUN"/>
    <property type="match status" value="1"/>
</dbReference>
<evidence type="ECO:0000259" key="4">
    <source>
        <dbReference type="PROSITE" id="PS50826"/>
    </source>
</evidence>
<dbReference type="PANTHER" id="PTHR46251">
    <property type="entry name" value="RUN DOMAIN-CONTAINING 3 PROTEIN RUNDC3"/>
    <property type="match status" value="1"/>
</dbReference>
<proteinExistence type="inferred from homology"/>
<dbReference type="SUPFAM" id="SSF140741">
    <property type="entry name" value="RUN domain-like"/>
    <property type="match status" value="1"/>
</dbReference>
<dbReference type="InterPro" id="IPR047340">
    <property type="entry name" value="RUNDC3A_B"/>
</dbReference>
<dbReference type="RefSeq" id="XP_055860093.1">
    <property type="nucleotide sequence ID" value="XM_056004118.1"/>
</dbReference>
<accession>A0A9W2YBH9</accession>
<dbReference type="GeneID" id="106054820"/>
<evidence type="ECO:0000313" key="5">
    <source>
        <dbReference type="Proteomes" id="UP001165740"/>
    </source>
</evidence>
<feature type="compositionally biased region" description="Basic and acidic residues" evidence="3">
    <location>
        <begin position="617"/>
        <end position="626"/>
    </location>
</feature>
<dbReference type="Gene3D" id="1.20.58.900">
    <property type="match status" value="1"/>
</dbReference>